<dbReference type="AlphaFoldDB" id="A0A4R6MBR8"/>
<dbReference type="InterPro" id="IPR012349">
    <property type="entry name" value="Split_barrel_FMN-bd"/>
</dbReference>
<comment type="cofactor">
    <cofactor evidence="1">
        <name>FMN</name>
        <dbReference type="ChEBI" id="CHEBI:58210"/>
    </cofactor>
</comment>
<dbReference type="SUPFAM" id="SSF50475">
    <property type="entry name" value="FMN-binding split barrel"/>
    <property type="match status" value="1"/>
</dbReference>
<keyword evidence="7" id="KW-1185">Reference proteome</keyword>
<dbReference type="Gene3D" id="2.30.110.10">
    <property type="entry name" value="Electron Transport, Fmn-binding Protein, Chain A"/>
    <property type="match status" value="1"/>
</dbReference>
<evidence type="ECO:0000256" key="3">
    <source>
        <dbReference type="ARBA" id="ARBA00022643"/>
    </source>
</evidence>
<evidence type="ECO:0000256" key="4">
    <source>
        <dbReference type="ARBA" id="ARBA00038054"/>
    </source>
</evidence>
<dbReference type="Proteomes" id="UP000294656">
    <property type="component" value="Unassembled WGS sequence"/>
</dbReference>
<dbReference type="SMART" id="SM00903">
    <property type="entry name" value="Flavin_Reduct"/>
    <property type="match status" value="1"/>
</dbReference>
<organism evidence="6 7">
    <name type="scientific">Marinomonas balearica</name>
    <dbReference type="NCBI Taxonomy" id="491947"/>
    <lineage>
        <taxon>Bacteria</taxon>
        <taxon>Pseudomonadati</taxon>
        <taxon>Pseudomonadota</taxon>
        <taxon>Gammaproteobacteria</taxon>
        <taxon>Oceanospirillales</taxon>
        <taxon>Oceanospirillaceae</taxon>
        <taxon>Marinomonas</taxon>
    </lineage>
</organism>
<reference evidence="6 7" key="1">
    <citation type="submission" date="2019-03" db="EMBL/GenBank/DDBJ databases">
        <title>Genomic Encyclopedia of Type Strains, Phase III (KMG-III): the genomes of soil and plant-associated and newly described type strains.</title>
        <authorList>
            <person name="Whitman W."/>
        </authorList>
    </citation>
    <scope>NUCLEOTIDE SEQUENCE [LARGE SCALE GENOMIC DNA]</scope>
    <source>
        <strain evidence="6 7">CECT 7378</strain>
    </source>
</reference>
<dbReference type="PANTHER" id="PTHR33798:SF5">
    <property type="entry name" value="FLAVIN REDUCTASE LIKE DOMAIN-CONTAINING PROTEIN"/>
    <property type="match status" value="1"/>
</dbReference>
<keyword evidence="3" id="KW-0288">FMN</keyword>
<feature type="domain" description="Flavin reductase like" evidence="5">
    <location>
        <begin position="19"/>
        <end position="172"/>
    </location>
</feature>
<evidence type="ECO:0000313" key="6">
    <source>
        <dbReference type="EMBL" id="TDO98756.1"/>
    </source>
</evidence>
<dbReference type="OrthoDB" id="9794638at2"/>
<accession>A0A4R6MBR8</accession>
<dbReference type="GO" id="GO:0016646">
    <property type="term" value="F:oxidoreductase activity, acting on the CH-NH group of donors, NAD or NADP as acceptor"/>
    <property type="evidence" value="ECO:0007669"/>
    <property type="project" value="UniProtKB-ARBA"/>
</dbReference>
<keyword evidence="2" id="KW-0285">Flavoprotein</keyword>
<proteinExistence type="inferred from homology"/>
<gene>
    <name evidence="6" type="ORF">DFP79_1168</name>
</gene>
<dbReference type="RefSeq" id="WP_133502986.1">
    <property type="nucleotide sequence ID" value="NZ_SNXC01000010.1"/>
</dbReference>
<protein>
    <submittedName>
        <fullName evidence="6">Flavin reductase (DIM6/NTAB) family NADH-FMN oxidoreductase RutF</fullName>
    </submittedName>
</protein>
<evidence type="ECO:0000313" key="7">
    <source>
        <dbReference type="Proteomes" id="UP000294656"/>
    </source>
</evidence>
<dbReference type="GO" id="GO:0010181">
    <property type="term" value="F:FMN binding"/>
    <property type="evidence" value="ECO:0007669"/>
    <property type="project" value="InterPro"/>
</dbReference>
<comment type="similarity">
    <text evidence="4">Belongs to the flavoredoxin family.</text>
</comment>
<name>A0A4R6MBR8_9GAMM</name>
<evidence type="ECO:0000259" key="5">
    <source>
        <dbReference type="SMART" id="SM00903"/>
    </source>
</evidence>
<evidence type="ECO:0000256" key="1">
    <source>
        <dbReference type="ARBA" id="ARBA00001917"/>
    </source>
</evidence>
<dbReference type="PANTHER" id="PTHR33798">
    <property type="entry name" value="FLAVOPROTEIN OXYGENASE"/>
    <property type="match status" value="1"/>
</dbReference>
<dbReference type="InterPro" id="IPR002563">
    <property type="entry name" value="Flavin_Rdtase-like_dom"/>
</dbReference>
<dbReference type="Pfam" id="PF01613">
    <property type="entry name" value="Flavin_Reduct"/>
    <property type="match status" value="1"/>
</dbReference>
<comment type="caution">
    <text evidence="6">The sequence shown here is derived from an EMBL/GenBank/DDBJ whole genome shotgun (WGS) entry which is preliminary data.</text>
</comment>
<sequence>MDFHFNELNSNQCYHLMTQTITPRPIAWILTENEDRSFNLAPFSYFAALNSDPALMVVSIGNKSQGTPKDTKKNLLRTKECVLHIPSLEHANAVNESAATLNYNETELTRSGVSIAPFVKSLPRIKEAKVAMHCKLYELHPFGEAGFEACYLEIQTLYIDDEIVSTEGQRTTVDADQLNPLGRLGASDYAKFGGALTLKRPQ</sequence>
<evidence type="ECO:0000256" key="2">
    <source>
        <dbReference type="ARBA" id="ARBA00022630"/>
    </source>
</evidence>
<dbReference type="EMBL" id="SNXC01000010">
    <property type="protein sequence ID" value="TDO98756.1"/>
    <property type="molecule type" value="Genomic_DNA"/>
</dbReference>